<evidence type="ECO:0000313" key="6">
    <source>
        <dbReference type="Proteomes" id="UP000678016"/>
    </source>
</evidence>
<feature type="signal peptide" evidence="4">
    <location>
        <begin position="1"/>
        <end position="21"/>
    </location>
</feature>
<dbReference type="Gene3D" id="2.50.20.20">
    <property type="match status" value="1"/>
</dbReference>
<gene>
    <name evidence="5" type="ORF">KGD83_26175</name>
</gene>
<dbReference type="Pfam" id="PF07161">
    <property type="entry name" value="LppX_LprAFG"/>
    <property type="match status" value="1"/>
</dbReference>
<dbReference type="SUPFAM" id="SSF89392">
    <property type="entry name" value="Prokaryotic lipoproteins and lipoprotein localization factors"/>
    <property type="match status" value="1"/>
</dbReference>
<proteinExistence type="inferred from homology"/>
<comment type="subcellular location">
    <subcellularLocation>
        <location evidence="1">Cell envelope</location>
    </subcellularLocation>
</comment>
<evidence type="ECO:0000313" key="5">
    <source>
        <dbReference type="EMBL" id="QUX31973.1"/>
    </source>
</evidence>
<sequence length="280" mass="28844">MPVLISAGTLALSLTACGGGAAEEEPVEAAAESPEEGGGGSVLDLVAGLGESTQSVDNYTLTMDILTTESPLGEGEVEMSIVYEVSDDPSALQVTAVMPFLGESTLALMEMTGADVSGLTAEEAGTSVMLYPEGQDPLISNSLGQYGDTPWVTAGGEGLGDVSADVFDVEALPQVASAIASLENVSEAGTEEINGVETTVIEGTMTSEEYEALSEEQSAALLQVLGSDFSGTLDIGVWIDDTGFPLRMEFADEVSDVSMEFSALNETNVEIPAEDEIGTM</sequence>
<name>A0ABX8CHB0_9ACTN</name>
<dbReference type="EMBL" id="CP074132">
    <property type="protein sequence ID" value="QUX31973.1"/>
    <property type="molecule type" value="Genomic_DNA"/>
</dbReference>
<evidence type="ECO:0000256" key="3">
    <source>
        <dbReference type="ARBA" id="ARBA00022475"/>
    </source>
</evidence>
<evidence type="ECO:0000256" key="4">
    <source>
        <dbReference type="SAM" id="SignalP"/>
    </source>
</evidence>
<reference evidence="6" key="1">
    <citation type="submission" date="2021-05" db="EMBL/GenBank/DDBJ databases">
        <title>Direct Submission.</title>
        <authorList>
            <person name="Li K."/>
            <person name="Gao J."/>
        </authorList>
    </citation>
    <scope>NUCLEOTIDE SEQUENCE [LARGE SCALE GENOMIC DNA]</scope>
    <source>
        <strain evidence="6">HDS12</strain>
    </source>
</reference>
<keyword evidence="4" id="KW-0732">Signal</keyword>
<organism evidence="5 6">
    <name type="scientific">Nocardiopsis akebiae</name>
    <dbReference type="NCBI Taxonomy" id="2831968"/>
    <lineage>
        <taxon>Bacteria</taxon>
        <taxon>Bacillati</taxon>
        <taxon>Actinomycetota</taxon>
        <taxon>Actinomycetes</taxon>
        <taxon>Streptosporangiales</taxon>
        <taxon>Nocardiopsidaceae</taxon>
        <taxon>Nocardiopsis</taxon>
    </lineage>
</organism>
<accession>A0ABX8CHB0</accession>
<feature type="chain" id="PRO_5045265985" evidence="4">
    <location>
        <begin position="22"/>
        <end position="280"/>
    </location>
</feature>
<evidence type="ECO:0000256" key="1">
    <source>
        <dbReference type="ARBA" id="ARBA00004196"/>
    </source>
</evidence>
<dbReference type="InterPro" id="IPR029046">
    <property type="entry name" value="LolA/LolB/LppX"/>
</dbReference>
<dbReference type="Proteomes" id="UP000678016">
    <property type="component" value="Chromosome"/>
</dbReference>
<comment type="similarity">
    <text evidence="2">Belongs to the LppX/LprAFG lipoprotein family.</text>
</comment>
<keyword evidence="3" id="KW-1003">Cell membrane</keyword>
<keyword evidence="3" id="KW-0472">Membrane</keyword>
<evidence type="ECO:0000256" key="2">
    <source>
        <dbReference type="ARBA" id="ARBA00009194"/>
    </source>
</evidence>
<keyword evidence="5" id="KW-0449">Lipoprotein</keyword>
<dbReference type="InterPro" id="IPR009830">
    <property type="entry name" value="LppX/LprAFG"/>
</dbReference>
<protein>
    <submittedName>
        <fullName evidence="5">LppX_LprAFG lipoprotein</fullName>
    </submittedName>
</protein>
<keyword evidence="6" id="KW-1185">Reference proteome</keyword>